<dbReference type="InterPro" id="IPR011006">
    <property type="entry name" value="CheY-like_superfamily"/>
</dbReference>
<dbReference type="InterPro" id="IPR024187">
    <property type="entry name" value="Sig_transdc_resp-reg_cit/mal"/>
</dbReference>
<evidence type="ECO:0000256" key="6">
    <source>
        <dbReference type="ARBA" id="ARBA00023125"/>
    </source>
</evidence>
<dbReference type="PANTHER" id="PTHR45526">
    <property type="entry name" value="TRANSCRIPTIONAL REGULATORY PROTEIN DPIA"/>
    <property type="match status" value="1"/>
</dbReference>
<evidence type="ECO:0000256" key="7">
    <source>
        <dbReference type="ARBA" id="ARBA00023159"/>
    </source>
</evidence>
<dbReference type="Gene3D" id="3.40.50.2300">
    <property type="match status" value="1"/>
</dbReference>
<keyword evidence="6 9" id="KW-0238">DNA-binding</keyword>
<evidence type="ECO:0000259" key="11">
    <source>
        <dbReference type="PROSITE" id="PS50110"/>
    </source>
</evidence>
<accession>A0ABY4CQH0</accession>
<organism evidence="12 13">
    <name type="scientific">Fodinisporobacter ferrooxydans</name>
    <dbReference type="NCBI Taxonomy" id="2901836"/>
    <lineage>
        <taxon>Bacteria</taxon>
        <taxon>Bacillati</taxon>
        <taxon>Bacillota</taxon>
        <taxon>Bacilli</taxon>
        <taxon>Bacillales</taxon>
        <taxon>Alicyclobacillaceae</taxon>
        <taxon>Fodinisporobacter</taxon>
    </lineage>
</organism>
<dbReference type="SMART" id="SM00448">
    <property type="entry name" value="REC"/>
    <property type="match status" value="1"/>
</dbReference>
<keyword evidence="3 10" id="KW-0597">Phosphoprotein</keyword>
<dbReference type="Proteomes" id="UP000830167">
    <property type="component" value="Chromosome"/>
</dbReference>
<keyword evidence="8 9" id="KW-0804">Transcription</keyword>
<dbReference type="InterPro" id="IPR036388">
    <property type="entry name" value="WH-like_DNA-bd_sf"/>
</dbReference>
<sequence>MDRTIRVLLIEDDPMVQEVNRQFVENVVGFTVVGIANNGVEGIQKINDLKPDLVLLDVFMPLKDGLDTLAQIREQVEVDVIIITAANDMRTIRWFLQKGAVDYIIKPFKFERIKKSLENYSARKRSLDEGRSVTQAELDQLLHGKHLMEHMNAPKKQMILPKGLNEITLNRILEFLTKQSVSLSAEEVAEGVGIARVTARRYLEYLEENGSVKIDIQYGGVGRPVNRYLIRNE</sequence>
<dbReference type="InterPro" id="IPR051271">
    <property type="entry name" value="2C-system_Tx_regulators"/>
</dbReference>
<dbReference type="InterPro" id="IPR036390">
    <property type="entry name" value="WH_DNA-bd_sf"/>
</dbReference>
<dbReference type="PIRSF" id="PIRSF006171">
    <property type="entry name" value="RR_citrat_malat"/>
    <property type="match status" value="1"/>
</dbReference>
<gene>
    <name evidence="12" type="ORF">LSG31_10690</name>
</gene>
<dbReference type="PANTHER" id="PTHR45526:SF1">
    <property type="entry name" value="TRANSCRIPTIONAL REGULATORY PROTEIN DCUR-RELATED"/>
    <property type="match status" value="1"/>
</dbReference>
<dbReference type="SUPFAM" id="SSF46785">
    <property type="entry name" value="Winged helix' DNA-binding domain"/>
    <property type="match status" value="1"/>
</dbReference>
<evidence type="ECO:0000256" key="3">
    <source>
        <dbReference type="ARBA" id="ARBA00022553"/>
    </source>
</evidence>
<dbReference type="RefSeq" id="WP_347439242.1">
    <property type="nucleotide sequence ID" value="NZ_CP089291.1"/>
</dbReference>
<dbReference type="PROSITE" id="PS50110">
    <property type="entry name" value="RESPONSE_REGULATORY"/>
    <property type="match status" value="1"/>
</dbReference>
<dbReference type="InterPro" id="IPR001789">
    <property type="entry name" value="Sig_transdc_resp-reg_receiver"/>
</dbReference>
<evidence type="ECO:0000256" key="4">
    <source>
        <dbReference type="ARBA" id="ARBA00023012"/>
    </source>
</evidence>
<evidence type="ECO:0000313" key="12">
    <source>
        <dbReference type="EMBL" id="UOF92574.1"/>
    </source>
</evidence>
<dbReference type="SUPFAM" id="SSF52172">
    <property type="entry name" value="CheY-like"/>
    <property type="match status" value="1"/>
</dbReference>
<keyword evidence="2 9" id="KW-0963">Cytoplasm</keyword>
<comment type="subcellular location">
    <subcellularLocation>
        <location evidence="1 9">Cytoplasm</location>
    </subcellularLocation>
</comment>
<keyword evidence="4 9" id="KW-0902">Two-component regulatory system</keyword>
<feature type="modified residue" description="4-aspartylphosphate" evidence="10">
    <location>
        <position position="57"/>
    </location>
</feature>
<dbReference type="InterPro" id="IPR048714">
    <property type="entry name" value="DpiA-like_HTH"/>
</dbReference>
<proteinExistence type="predicted"/>
<name>A0ABY4CQH0_9BACL</name>
<feature type="domain" description="Response regulatory" evidence="11">
    <location>
        <begin position="6"/>
        <end position="121"/>
    </location>
</feature>
<keyword evidence="7 9" id="KW-0010">Activator</keyword>
<evidence type="ECO:0000256" key="8">
    <source>
        <dbReference type="ARBA" id="ARBA00023163"/>
    </source>
</evidence>
<dbReference type="Pfam" id="PF00072">
    <property type="entry name" value="Response_reg"/>
    <property type="match status" value="1"/>
</dbReference>
<reference evidence="12" key="1">
    <citation type="submission" date="2021-12" db="EMBL/GenBank/DDBJ databases">
        <title>Alicyclobacillaceae gen. nov., sp. nov., isolated from chalcocite enrichment system.</title>
        <authorList>
            <person name="Jiang Z."/>
        </authorList>
    </citation>
    <scope>NUCLEOTIDE SEQUENCE</scope>
    <source>
        <strain evidence="12">MYW30-H2</strain>
    </source>
</reference>
<evidence type="ECO:0000256" key="1">
    <source>
        <dbReference type="ARBA" id="ARBA00004496"/>
    </source>
</evidence>
<dbReference type="Pfam" id="PF20714">
    <property type="entry name" value="HTH_64"/>
    <property type="match status" value="1"/>
</dbReference>
<evidence type="ECO:0000256" key="9">
    <source>
        <dbReference type="PIRNR" id="PIRNR006171"/>
    </source>
</evidence>
<dbReference type="CDD" id="cd19925">
    <property type="entry name" value="REC_citrate_TCS"/>
    <property type="match status" value="1"/>
</dbReference>
<dbReference type="Gene3D" id="1.10.10.10">
    <property type="entry name" value="Winged helix-like DNA-binding domain superfamily/Winged helix DNA-binding domain"/>
    <property type="match status" value="1"/>
</dbReference>
<keyword evidence="5 9" id="KW-0805">Transcription regulation</keyword>
<evidence type="ECO:0000256" key="2">
    <source>
        <dbReference type="ARBA" id="ARBA00022490"/>
    </source>
</evidence>
<evidence type="ECO:0000313" key="13">
    <source>
        <dbReference type="Proteomes" id="UP000830167"/>
    </source>
</evidence>
<evidence type="ECO:0000256" key="10">
    <source>
        <dbReference type="PROSITE-ProRule" id="PRU00169"/>
    </source>
</evidence>
<protein>
    <recommendedName>
        <fullName evidence="9">Transcriptional regulatory protein</fullName>
    </recommendedName>
</protein>
<evidence type="ECO:0000256" key="5">
    <source>
        <dbReference type="ARBA" id="ARBA00023015"/>
    </source>
</evidence>
<keyword evidence="13" id="KW-1185">Reference proteome</keyword>
<dbReference type="EMBL" id="CP089291">
    <property type="protein sequence ID" value="UOF92574.1"/>
    <property type="molecule type" value="Genomic_DNA"/>
</dbReference>